<feature type="domain" description="4Fe-4S Mo/W bis-MGD-type" evidence="10">
    <location>
        <begin position="43"/>
        <end position="99"/>
    </location>
</feature>
<dbReference type="Pfam" id="PF01568">
    <property type="entry name" value="Molydop_binding"/>
    <property type="match status" value="1"/>
</dbReference>
<evidence type="ECO:0000256" key="6">
    <source>
        <dbReference type="ARBA" id="ARBA00023002"/>
    </source>
</evidence>
<dbReference type="GO" id="GO:0008863">
    <property type="term" value="F:formate dehydrogenase (NAD+) activity"/>
    <property type="evidence" value="ECO:0007669"/>
    <property type="project" value="UniProtKB-EC"/>
</dbReference>
<dbReference type="Gene3D" id="2.40.40.20">
    <property type="match status" value="1"/>
</dbReference>
<dbReference type="Proteomes" id="UP000649753">
    <property type="component" value="Unassembled WGS sequence"/>
</dbReference>
<organism evidence="11 12">
    <name type="scientific">Plantactinospora soyae</name>
    <dbReference type="NCBI Taxonomy" id="1544732"/>
    <lineage>
        <taxon>Bacteria</taxon>
        <taxon>Bacillati</taxon>
        <taxon>Actinomycetota</taxon>
        <taxon>Actinomycetes</taxon>
        <taxon>Micromonosporales</taxon>
        <taxon>Micromonosporaceae</taxon>
        <taxon>Plantactinospora</taxon>
    </lineage>
</organism>
<dbReference type="PROSITE" id="PS51669">
    <property type="entry name" value="4FE4S_MOW_BIS_MGD"/>
    <property type="match status" value="1"/>
</dbReference>
<keyword evidence="7" id="KW-0408">Iron</keyword>
<dbReference type="AlphaFoldDB" id="A0A927QYQ0"/>
<dbReference type="GO" id="GO:0030151">
    <property type="term" value="F:molybdenum ion binding"/>
    <property type="evidence" value="ECO:0007669"/>
    <property type="project" value="TreeGrafter"/>
</dbReference>
<dbReference type="SUPFAM" id="SSF53706">
    <property type="entry name" value="Formate dehydrogenase/DMSO reductase, domains 1-3"/>
    <property type="match status" value="1"/>
</dbReference>
<dbReference type="InterPro" id="IPR006657">
    <property type="entry name" value="MoPterin_dinucl-bd_dom"/>
</dbReference>
<dbReference type="EMBL" id="JADBEB010000001">
    <property type="protein sequence ID" value="MBE1488117.1"/>
    <property type="molecule type" value="Genomic_DNA"/>
</dbReference>
<dbReference type="NCBIfam" id="NF041513">
    <property type="entry name" value="formate_DH_Act"/>
    <property type="match status" value="1"/>
</dbReference>
<dbReference type="Gene3D" id="3.40.228.10">
    <property type="entry name" value="Dimethylsulfoxide Reductase, domain 2"/>
    <property type="match status" value="2"/>
</dbReference>
<feature type="region of interest" description="Disordered" evidence="9">
    <location>
        <begin position="357"/>
        <end position="399"/>
    </location>
</feature>
<evidence type="ECO:0000313" key="11">
    <source>
        <dbReference type="EMBL" id="MBE1488117.1"/>
    </source>
</evidence>
<keyword evidence="8" id="KW-0411">Iron-sulfur</keyword>
<comment type="similarity">
    <text evidence="3">Belongs to the prokaryotic molybdopterin-containing oxidoreductase family.</text>
</comment>
<dbReference type="InterPro" id="IPR006656">
    <property type="entry name" value="Mopterin_OxRdtase"/>
</dbReference>
<name>A0A927QYQ0_9ACTN</name>
<evidence type="ECO:0000259" key="10">
    <source>
        <dbReference type="PROSITE" id="PS51669"/>
    </source>
</evidence>
<keyword evidence="5" id="KW-0479">Metal-binding</keyword>
<dbReference type="GO" id="GO:0009055">
    <property type="term" value="F:electron transfer activity"/>
    <property type="evidence" value="ECO:0007669"/>
    <property type="project" value="TreeGrafter"/>
</dbReference>
<dbReference type="SUPFAM" id="SSF50692">
    <property type="entry name" value="ADC-like"/>
    <property type="match status" value="1"/>
</dbReference>
<evidence type="ECO:0000256" key="1">
    <source>
        <dbReference type="ARBA" id="ARBA00001966"/>
    </source>
</evidence>
<dbReference type="InterPro" id="IPR048158">
    <property type="entry name" value="Formate_DH_Act"/>
</dbReference>
<dbReference type="Pfam" id="PF04879">
    <property type="entry name" value="Molybdop_Fe4S4"/>
    <property type="match status" value="1"/>
</dbReference>
<evidence type="ECO:0000313" key="12">
    <source>
        <dbReference type="Proteomes" id="UP000649753"/>
    </source>
</evidence>
<keyword evidence="12" id="KW-1185">Reference proteome</keyword>
<evidence type="ECO:0000256" key="5">
    <source>
        <dbReference type="ARBA" id="ARBA00022723"/>
    </source>
</evidence>
<evidence type="ECO:0000256" key="2">
    <source>
        <dbReference type="ARBA" id="ARBA00004196"/>
    </source>
</evidence>
<dbReference type="GO" id="GO:0051539">
    <property type="term" value="F:4 iron, 4 sulfur cluster binding"/>
    <property type="evidence" value="ECO:0007669"/>
    <property type="project" value="UniProtKB-KW"/>
</dbReference>
<dbReference type="PANTHER" id="PTHR43598">
    <property type="entry name" value="TUNGSTEN-CONTAINING FORMYLMETHANOFURAN DEHYDROGENASE 2 SUBUNIT B"/>
    <property type="match status" value="1"/>
</dbReference>
<reference evidence="11" key="1">
    <citation type="submission" date="2020-10" db="EMBL/GenBank/DDBJ databases">
        <title>Sequencing the genomes of 1000 actinobacteria strains.</title>
        <authorList>
            <person name="Klenk H.-P."/>
        </authorList>
    </citation>
    <scope>NUCLEOTIDE SEQUENCE</scope>
    <source>
        <strain evidence="11">DSM 46832</strain>
    </source>
</reference>
<evidence type="ECO:0000256" key="4">
    <source>
        <dbReference type="ARBA" id="ARBA00022485"/>
    </source>
</evidence>
<comment type="subcellular location">
    <subcellularLocation>
        <location evidence="2">Cell envelope</location>
    </subcellularLocation>
</comment>
<comment type="cofactor">
    <cofactor evidence="1">
        <name>[4Fe-4S] cluster</name>
        <dbReference type="ChEBI" id="CHEBI:49883"/>
    </cofactor>
</comment>
<dbReference type="CDD" id="cd02792">
    <property type="entry name" value="MopB_CT_Formate-Dh-Na-like"/>
    <property type="match status" value="1"/>
</dbReference>
<dbReference type="Gene3D" id="3.40.50.740">
    <property type="match status" value="1"/>
</dbReference>
<evidence type="ECO:0000256" key="7">
    <source>
        <dbReference type="ARBA" id="ARBA00023004"/>
    </source>
</evidence>
<dbReference type="GO" id="GO:0009061">
    <property type="term" value="P:anaerobic respiration"/>
    <property type="evidence" value="ECO:0007669"/>
    <property type="project" value="TreeGrafter"/>
</dbReference>
<dbReference type="InterPro" id="IPR009010">
    <property type="entry name" value="Asp_de-COase-like_dom_sf"/>
</dbReference>
<evidence type="ECO:0000256" key="8">
    <source>
        <dbReference type="ARBA" id="ARBA00023014"/>
    </source>
</evidence>
<dbReference type="GO" id="GO:0030313">
    <property type="term" value="C:cell envelope"/>
    <property type="evidence" value="ECO:0007669"/>
    <property type="project" value="UniProtKB-SubCell"/>
</dbReference>
<comment type="caution">
    <text evidence="11">The sequence shown here is derived from an EMBL/GenBank/DDBJ whole genome shotgun (WGS) entry which is preliminary data.</text>
</comment>
<accession>A0A927QYQ0</accession>
<dbReference type="SMART" id="SM00926">
    <property type="entry name" value="Molybdop_Fe4S4"/>
    <property type="match status" value="1"/>
</dbReference>
<dbReference type="InterPro" id="IPR006963">
    <property type="entry name" value="Mopterin_OxRdtase_4Fe-4S_dom"/>
</dbReference>
<dbReference type="PANTHER" id="PTHR43598:SF1">
    <property type="entry name" value="FORMATE DEHYDROGENASE-O MAJOR SUBUNIT"/>
    <property type="match status" value="1"/>
</dbReference>
<sequence length="1094" mass="121584">MPQIPIGSWPVWRQLTGADRTGRAASVKSPQSDTLQARTATADRVVKSVCPYCAVGCAQNVYVRDERVVQIEGDPDSPVSRGRLCPKGAASLQLTTASNRLDKVRYRPPHGTQWQDLDLATAMDMIADRVIRTRRETWQWEEEDGGLLARTMGIASLGGATLDNEENYLIKKLFSALGVVQVENQARICHSSTVIGLGTSFGRGGATTFMQDMQHADCIVIEGSNFAEAHPVGFQWVLAAKARGATVIHVDPRFTRTSALADLFVPIRAGTDVAFLGGIINHVLTEEKDFREYVLAYTNASTIINEQFQDTEDLDGLFSGFDPNGHQYAEETWQYEGVQLVSASGERDNQYMARQAAQIDRPGSPGRDTGEHGSGQGEKHGSGSAALDGQPRRDPTLQDPRCVYQILKRHFSRYTPEMVERICGIPPEVFAEVCRHLVDNSGPERTSEFVYAVGWTQHTDGSQFIRSASILQLLLGNIGRPGGGIQALRGHASIQGSTDIPTLFNLLPGYIPMPHAHKAQTLDDFIVADAARKGFWANMRAYTVSLLKAWWGPVAQPENDFCFNYLPRITGSHSHYDTTLEQLGGTCKGYFLLGENPAVGSANARMQRFGMANLDWLVVRDLTMIESATWWKDGPEIESGELVTERIGTEVFVLPAAAHTEKAGSFTNTNRLLQWHHQAVEPADDRRSDLWFMYHLGRIIRQKLAGSTDPMDRPILDLTWDYPTSGSTAEPSAEAVLAEINGWDADGRPLSEYPELRDDGSTACGCWIYCGVYKDGVNQAARRKPAEEQHWVSPEWAWAWPANRRMLYNRASARPDGTPWSERKKFVWWDDEAGRWTGYDVPDFEPTKRPDYQPPEGARGIAALRGTDAFIMQADGLGWLYAPTGVGDGPMPTHYEPQDSPMDNLLYRQQRNPARLLRPHDLNRYHPNGSQRGAQIFPYVVTTYRLTEHFTAGGMSRHTPYLAELQPEFFCEVSPELAAERGLVHADWATIVTARSAIEARVLVTERVAPLHVDGRIIHQIGLPFHWGPNGYSRGDAANELTSISLDPNSHIQESKALSADIRPGRRPRGTDRLALVRDYQRRAGITERTGTEA</sequence>
<dbReference type="GO" id="GO:0043546">
    <property type="term" value="F:molybdopterin cofactor binding"/>
    <property type="evidence" value="ECO:0007669"/>
    <property type="project" value="InterPro"/>
</dbReference>
<protein>
    <submittedName>
        <fullName evidence="11">Formate dehydrogenase major subunit</fullName>
        <ecNumber evidence="11">1.17.1.9</ecNumber>
    </submittedName>
</protein>
<keyword evidence="6 11" id="KW-0560">Oxidoreductase</keyword>
<evidence type="ECO:0000256" key="9">
    <source>
        <dbReference type="SAM" id="MobiDB-lite"/>
    </source>
</evidence>
<dbReference type="Pfam" id="PF00384">
    <property type="entry name" value="Molybdopterin"/>
    <property type="match status" value="1"/>
</dbReference>
<dbReference type="RefSeq" id="WP_318783262.1">
    <property type="nucleotide sequence ID" value="NZ_JADBEB010000001.1"/>
</dbReference>
<dbReference type="Gene3D" id="3.30.200.210">
    <property type="match status" value="1"/>
</dbReference>
<dbReference type="EC" id="1.17.1.9" evidence="11"/>
<gene>
    <name evidence="11" type="ORF">H4W31_003755</name>
</gene>
<proteinExistence type="inferred from homology"/>
<evidence type="ECO:0000256" key="3">
    <source>
        <dbReference type="ARBA" id="ARBA00010312"/>
    </source>
</evidence>
<keyword evidence="4" id="KW-0004">4Fe-4S</keyword>